<proteinExistence type="inferred from homology"/>
<dbReference type="EC" id="3.4.-.-" evidence="8"/>
<evidence type="ECO:0000256" key="1">
    <source>
        <dbReference type="ARBA" id="ARBA00008136"/>
    </source>
</evidence>
<evidence type="ECO:0000256" key="8">
    <source>
        <dbReference type="RuleBase" id="RU364100"/>
    </source>
</evidence>
<keyword evidence="10" id="KW-1185">Reference proteome</keyword>
<evidence type="ECO:0000256" key="3">
    <source>
        <dbReference type="ARBA" id="ARBA00022763"/>
    </source>
</evidence>
<evidence type="ECO:0000256" key="7">
    <source>
        <dbReference type="ARBA" id="ARBA00023239"/>
    </source>
</evidence>
<evidence type="ECO:0000256" key="6">
    <source>
        <dbReference type="ARBA" id="ARBA00023125"/>
    </source>
</evidence>
<dbReference type="Proteomes" id="UP000823485">
    <property type="component" value="Unassembled WGS sequence"/>
</dbReference>
<dbReference type="Pfam" id="PF02586">
    <property type="entry name" value="SRAP"/>
    <property type="match status" value="1"/>
</dbReference>
<dbReference type="PANTHER" id="PTHR13604">
    <property type="entry name" value="DC12-RELATED"/>
    <property type="match status" value="1"/>
</dbReference>
<accession>A0ABS2R3E5</accession>
<name>A0ABS2R3E5_9BACI</name>
<dbReference type="SUPFAM" id="SSF143081">
    <property type="entry name" value="BB1717-like"/>
    <property type="match status" value="1"/>
</dbReference>
<dbReference type="EMBL" id="JAFBFH010000005">
    <property type="protein sequence ID" value="MBM7714162.1"/>
    <property type="molecule type" value="Genomic_DNA"/>
</dbReference>
<evidence type="ECO:0000313" key="10">
    <source>
        <dbReference type="Proteomes" id="UP000823485"/>
    </source>
</evidence>
<evidence type="ECO:0000256" key="4">
    <source>
        <dbReference type="ARBA" id="ARBA00022801"/>
    </source>
</evidence>
<dbReference type="InterPro" id="IPR036590">
    <property type="entry name" value="SRAP-like"/>
</dbReference>
<sequence length="221" mass="25812">MCGRYSLFSKQDVVTERFQLANSEQLEWVERYNIAPSQQVLAIIRDEKGNRAGFLKWGLVPTWATDPKIGNKMINARMETVDHKPSFKRLLTRRRCLIPADGFYEWKRDGDKKQPYRFHLKTKLPFAFAGLWDRWEEGDKVIHSCTIITTEANTLVREVHNRMPVILTKKAEQIWLDRTIEDSAKLKQLLLPYSAEDMESYPVSTLVNSPKNDQKEIIQSL</sequence>
<evidence type="ECO:0000256" key="5">
    <source>
        <dbReference type="ARBA" id="ARBA00023124"/>
    </source>
</evidence>
<keyword evidence="7" id="KW-0456">Lyase</keyword>
<keyword evidence="5" id="KW-0190">Covalent protein-DNA linkage</keyword>
<dbReference type="Gene3D" id="3.90.1680.10">
    <property type="entry name" value="SOS response associated peptidase-like"/>
    <property type="match status" value="1"/>
</dbReference>
<protein>
    <recommendedName>
        <fullName evidence="8">Abasic site processing protein</fullName>
        <ecNumber evidence="8">3.4.-.-</ecNumber>
    </recommendedName>
</protein>
<gene>
    <name evidence="9" type="ORF">JOC94_001134</name>
</gene>
<keyword evidence="3" id="KW-0227">DNA damage</keyword>
<organism evidence="9 10">
    <name type="scientific">Siminovitchia thermophila</name>
    <dbReference type="NCBI Taxonomy" id="1245522"/>
    <lineage>
        <taxon>Bacteria</taxon>
        <taxon>Bacillati</taxon>
        <taxon>Bacillota</taxon>
        <taxon>Bacilli</taxon>
        <taxon>Bacillales</taxon>
        <taxon>Bacillaceae</taxon>
        <taxon>Siminovitchia</taxon>
    </lineage>
</organism>
<evidence type="ECO:0000313" key="9">
    <source>
        <dbReference type="EMBL" id="MBM7714162.1"/>
    </source>
</evidence>
<evidence type="ECO:0000256" key="2">
    <source>
        <dbReference type="ARBA" id="ARBA00022670"/>
    </source>
</evidence>
<keyword evidence="6" id="KW-0238">DNA-binding</keyword>
<keyword evidence="2 8" id="KW-0645">Protease</keyword>
<comment type="similarity">
    <text evidence="1 8">Belongs to the SOS response-associated peptidase family.</text>
</comment>
<keyword evidence="4 8" id="KW-0378">Hydrolase</keyword>
<dbReference type="PANTHER" id="PTHR13604:SF0">
    <property type="entry name" value="ABASIC SITE PROCESSING PROTEIN HMCES"/>
    <property type="match status" value="1"/>
</dbReference>
<dbReference type="InterPro" id="IPR003738">
    <property type="entry name" value="SRAP"/>
</dbReference>
<dbReference type="RefSeq" id="WP_077109924.1">
    <property type="nucleotide sequence ID" value="NZ_JAFBFH010000005.1"/>
</dbReference>
<reference evidence="9 10" key="1">
    <citation type="submission" date="2021-01" db="EMBL/GenBank/DDBJ databases">
        <title>Genomic Encyclopedia of Type Strains, Phase IV (KMG-IV): sequencing the most valuable type-strain genomes for metagenomic binning, comparative biology and taxonomic classification.</title>
        <authorList>
            <person name="Goeker M."/>
        </authorList>
    </citation>
    <scope>NUCLEOTIDE SEQUENCE [LARGE SCALE GENOMIC DNA]</scope>
    <source>
        <strain evidence="9 10">DSM 105453</strain>
    </source>
</reference>
<comment type="caution">
    <text evidence="9">The sequence shown here is derived from an EMBL/GenBank/DDBJ whole genome shotgun (WGS) entry which is preliminary data.</text>
</comment>